<feature type="transmembrane region" description="Helical" evidence="1">
    <location>
        <begin position="350"/>
        <end position="367"/>
    </location>
</feature>
<feature type="transmembrane region" description="Helical" evidence="1">
    <location>
        <begin position="90"/>
        <end position="110"/>
    </location>
</feature>
<feature type="transmembrane region" description="Helical" evidence="1">
    <location>
        <begin position="446"/>
        <end position="465"/>
    </location>
</feature>
<feature type="transmembrane region" description="Helical" evidence="1">
    <location>
        <begin position="269"/>
        <end position="287"/>
    </location>
</feature>
<keyword evidence="1" id="KW-0812">Transmembrane</keyword>
<organism evidence="2">
    <name type="scientific">Proteinivorax tanatarense</name>
    <dbReference type="NCBI Taxonomy" id="1260629"/>
    <lineage>
        <taxon>Bacteria</taxon>
        <taxon>Bacillati</taxon>
        <taxon>Bacillota</taxon>
        <taxon>Clostridia</taxon>
        <taxon>Eubacteriales</taxon>
        <taxon>Proteinivoracaceae</taxon>
        <taxon>Proteinivorax</taxon>
    </lineage>
</organism>
<feature type="transmembrane region" description="Helical" evidence="1">
    <location>
        <begin position="122"/>
        <end position="142"/>
    </location>
</feature>
<feature type="transmembrane region" description="Helical" evidence="1">
    <location>
        <begin position="307"/>
        <end position="329"/>
    </location>
</feature>
<feature type="transmembrane region" description="Helical" evidence="1">
    <location>
        <begin position="387"/>
        <end position="409"/>
    </location>
</feature>
<feature type="transmembrane region" description="Helical" evidence="1">
    <location>
        <begin position="172"/>
        <end position="196"/>
    </location>
</feature>
<evidence type="ECO:0000256" key="1">
    <source>
        <dbReference type="SAM" id="Phobius"/>
    </source>
</evidence>
<dbReference type="Pfam" id="PF03806">
    <property type="entry name" value="ABG_transport"/>
    <property type="match status" value="1"/>
</dbReference>
<dbReference type="InterPro" id="IPR004697">
    <property type="entry name" value="AbgT"/>
</dbReference>
<dbReference type="GO" id="GO:0015558">
    <property type="term" value="F:secondary active p-aminobenzoyl-glutamate transmembrane transporter activity"/>
    <property type="evidence" value="ECO:0007669"/>
    <property type="project" value="InterPro"/>
</dbReference>
<feature type="transmembrane region" description="Helical" evidence="1">
    <location>
        <begin position="416"/>
        <end position="434"/>
    </location>
</feature>
<dbReference type="GO" id="GO:1902604">
    <property type="term" value="P:p-aminobenzoyl-glutamate transmembrane transport"/>
    <property type="evidence" value="ECO:0007669"/>
    <property type="project" value="InterPro"/>
</dbReference>
<accession>A0AAU7VMN3</accession>
<proteinExistence type="predicted"/>
<evidence type="ECO:0000313" key="2">
    <source>
        <dbReference type="EMBL" id="XBX75197.1"/>
    </source>
</evidence>
<sequence length="514" mass="54909">MEPSTGKKKTERNWGDKFLNIVEKTGNKLPHPATLFCIFAVAVLLLSAGLAALDVSAEHPDPDIDEKVKVVNLLSKEGIRDILTKAVDNFTGFAPLGVVLVAMLGVGVAERSGLISAFLKKIVMGAPDMLITAVVVFAGIMSSMASDAGYVVLVPLGAVIFLSKGRHPIAGLAAAFAGVSGGFSSNLIITMIDPMLGGFTQESAQMMDSAYTVTPAANLFFMMASTVLITVVGVLVTEKVVEPRLGSYTGSYKQDLDSLKPKENKSLKIALFALIAYVIVVALMTVPETAILRTDEGALLADHESPFIGAMIPLIALSFFIPGLAYGISVGDVKKDKTVVKYMEDTMSTMGGYIVLAFVAAQFVAYFEWSNIGFILAINGAEFLQAINLTGIPLILAFILVSGFINIFVGSASAKWAIMAPVFVPMLMNMGYSPEVAQLAYRIGDSTTNIISPLMPYFAIIVAFAQKYDKNIGIGTLISTMLPYSIAFMIAWMIMLSAWLLLGLPIGPEAPIYY</sequence>
<name>A0AAU7VMN3_9FIRM</name>
<feature type="transmembrane region" description="Helical" evidence="1">
    <location>
        <begin position="148"/>
        <end position="165"/>
    </location>
</feature>
<dbReference type="PANTHER" id="PTHR30282">
    <property type="entry name" value="P-AMINOBENZOYL GLUTAMATE TRANSPORTER"/>
    <property type="match status" value="1"/>
</dbReference>
<reference evidence="2" key="2">
    <citation type="submission" date="2024-06" db="EMBL/GenBank/DDBJ databases">
        <authorList>
            <person name="Petrova K.O."/>
            <person name="Toshchakov S.V."/>
            <person name="Boltjanskaja Y.V."/>
            <person name="Kevbrin V."/>
        </authorList>
    </citation>
    <scope>NUCLEOTIDE SEQUENCE</scope>
    <source>
        <strain evidence="2">Z-910T</strain>
    </source>
</reference>
<dbReference type="RefSeq" id="WP_350343942.1">
    <property type="nucleotide sequence ID" value="NZ_CP158367.1"/>
</dbReference>
<keyword evidence="1" id="KW-1133">Transmembrane helix</keyword>
<gene>
    <name evidence="2" type="ORF">PRVXT_000304</name>
</gene>
<dbReference type="AlphaFoldDB" id="A0AAU7VMN3"/>
<reference evidence="2" key="1">
    <citation type="journal article" date="2013" name="Extremophiles">
        <title>Proteinivorax tanatarense gen. nov., sp. nov., an anaerobic, haloalkaliphilic, proteolytic bacterium isolated from a decaying algal bloom, and proposal of Proteinivoraceae fam. nov.</title>
        <authorList>
            <person name="Kevbrin V."/>
            <person name="Boltyanskaya Y."/>
            <person name="Zhilina T."/>
            <person name="Kolganova T."/>
            <person name="Lavrentjeva E."/>
            <person name="Kuznetsov B."/>
        </authorList>
    </citation>
    <scope>NUCLEOTIDE SEQUENCE</scope>
    <source>
        <strain evidence="2">Z-910T</strain>
    </source>
</reference>
<dbReference type="PANTHER" id="PTHR30282:SF0">
    <property type="entry name" value="P-AMINOBENZOYL-GLUTAMATE TRANSPORT PROTEIN"/>
    <property type="match status" value="1"/>
</dbReference>
<protein>
    <submittedName>
        <fullName evidence="2">AbgT family transporter</fullName>
    </submittedName>
</protein>
<dbReference type="EMBL" id="CP158367">
    <property type="protein sequence ID" value="XBX75197.1"/>
    <property type="molecule type" value="Genomic_DNA"/>
</dbReference>
<keyword evidence="1" id="KW-0472">Membrane</keyword>
<feature type="transmembrane region" description="Helical" evidence="1">
    <location>
        <begin position="33"/>
        <end position="53"/>
    </location>
</feature>
<feature type="transmembrane region" description="Helical" evidence="1">
    <location>
        <begin position="216"/>
        <end position="236"/>
    </location>
</feature>